<protein>
    <recommendedName>
        <fullName evidence="4">Secreted protein</fullName>
    </recommendedName>
</protein>
<evidence type="ECO:0008006" key="4">
    <source>
        <dbReference type="Google" id="ProtNLM"/>
    </source>
</evidence>
<keyword evidence="3" id="KW-1185">Reference proteome</keyword>
<feature type="signal peptide" evidence="1">
    <location>
        <begin position="1"/>
        <end position="20"/>
    </location>
</feature>
<comment type="caution">
    <text evidence="2">The sequence shown here is derived from an EMBL/GenBank/DDBJ whole genome shotgun (WGS) entry which is preliminary data.</text>
</comment>
<evidence type="ECO:0000313" key="2">
    <source>
        <dbReference type="EMBL" id="KAF9025613.1"/>
    </source>
</evidence>
<sequence length="129" mass="14557">MRLWINLLCTFSSFTRALMALPLPSIPVLLPSGNDQSELVAALAFVRTHPGVVAPLVDLWSLVLQERWDSCSSLRRCSIFGVTDACHDSTVVVYNHEAHRRPMARRRCCCSRVSQWRRLLNGGTYTRNG</sequence>
<reference evidence="2" key="1">
    <citation type="submission" date="2020-11" db="EMBL/GenBank/DDBJ databases">
        <authorList>
            <consortium name="DOE Joint Genome Institute"/>
            <person name="Ahrendt S."/>
            <person name="Riley R."/>
            <person name="Andreopoulos W."/>
            <person name="Labutti K."/>
            <person name="Pangilinan J."/>
            <person name="Ruiz-Duenas F.J."/>
            <person name="Barrasa J.M."/>
            <person name="Sanchez-Garcia M."/>
            <person name="Camarero S."/>
            <person name="Miyauchi S."/>
            <person name="Serrano A."/>
            <person name="Linde D."/>
            <person name="Babiker R."/>
            <person name="Drula E."/>
            <person name="Ayuso-Fernandez I."/>
            <person name="Pacheco R."/>
            <person name="Padilla G."/>
            <person name="Ferreira P."/>
            <person name="Barriuso J."/>
            <person name="Kellner H."/>
            <person name="Castanera R."/>
            <person name="Alfaro M."/>
            <person name="Ramirez L."/>
            <person name="Pisabarro A.G."/>
            <person name="Kuo A."/>
            <person name="Tritt A."/>
            <person name="Lipzen A."/>
            <person name="He G."/>
            <person name="Yan M."/>
            <person name="Ng V."/>
            <person name="Cullen D."/>
            <person name="Martin F."/>
            <person name="Rosso M.-N."/>
            <person name="Henrissat B."/>
            <person name="Hibbett D."/>
            <person name="Martinez A.T."/>
            <person name="Grigoriev I.V."/>
        </authorList>
    </citation>
    <scope>NUCLEOTIDE SEQUENCE</scope>
    <source>
        <strain evidence="2">AH 40177</strain>
    </source>
</reference>
<feature type="chain" id="PRO_5040345176" description="Secreted protein" evidence="1">
    <location>
        <begin position="21"/>
        <end position="129"/>
    </location>
</feature>
<dbReference type="OrthoDB" id="1601at2759"/>
<accession>A0A9P5P1G8</accession>
<organism evidence="2 3">
    <name type="scientific">Rhodocollybia butyracea</name>
    <dbReference type="NCBI Taxonomy" id="206335"/>
    <lineage>
        <taxon>Eukaryota</taxon>
        <taxon>Fungi</taxon>
        <taxon>Dikarya</taxon>
        <taxon>Basidiomycota</taxon>
        <taxon>Agaricomycotina</taxon>
        <taxon>Agaricomycetes</taxon>
        <taxon>Agaricomycetidae</taxon>
        <taxon>Agaricales</taxon>
        <taxon>Marasmiineae</taxon>
        <taxon>Omphalotaceae</taxon>
        <taxon>Rhodocollybia</taxon>
    </lineage>
</organism>
<dbReference type="AlphaFoldDB" id="A0A9P5P1G8"/>
<gene>
    <name evidence="2" type="ORF">BDP27DRAFT_1351650</name>
</gene>
<name>A0A9P5P1G8_9AGAR</name>
<keyword evidence="1" id="KW-0732">Signal</keyword>
<proteinExistence type="predicted"/>
<dbReference type="EMBL" id="JADNRY010000857">
    <property type="protein sequence ID" value="KAF9025613.1"/>
    <property type="molecule type" value="Genomic_DNA"/>
</dbReference>
<evidence type="ECO:0000313" key="3">
    <source>
        <dbReference type="Proteomes" id="UP000772434"/>
    </source>
</evidence>
<evidence type="ECO:0000256" key="1">
    <source>
        <dbReference type="SAM" id="SignalP"/>
    </source>
</evidence>
<dbReference type="Proteomes" id="UP000772434">
    <property type="component" value="Unassembled WGS sequence"/>
</dbReference>